<evidence type="ECO:0000313" key="2">
    <source>
        <dbReference type="WBParaSite" id="GPUH_0002701501-mRNA-1"/>
    </source>
</evidence>
<feature type="region of interest" description="Disordered" evidence="1">
    <location>
        <begin position="1"/>
        <end position="20"/>
    </location>
</feature>
<sequence>LPVQNNRNSSSAVAGNTLSENTEPEIALVVGETWKATTLVTPMTPNYWEMQRTDSGESIIKVTVTPTTPFENEDGDSDTMQSSSISSTEGPVYRTASTQR</sequence>
<evidence type="ECO:0000256" key="1">
    <source>
        <dbReference type="SAM" id="MobiDB-lite"/>
    </source>
</evidence>
<protein>
    <submittedName>
        <fullName evidence="2">C2 domain-containing protein</fullName>
    </submittedName>
</protein>
<feature type="region of interest" description="Disordered" evidence="1">
    <location>
        <begin position="66"/>
        <end position="100"/>
    </location>
</feature>
<dbReference type="WBParaSite" id="GPUH_0002701501-mRNA-1">
    <property type="protein sequence ID" value="GPUH_0002701501-mRNA-1"/>
    <property type="gene ID" value="GPUH_0002701501"/>
</dbReference>
<reference evidence="2" key="1">
    <citation type="submission" date="2016-06" db="UniProtKB">
        <authorList>
            <consortium name="WormBaseParasite"/>
        </authorList>
    </citation>
    <scope>IDENTIFICATION</scope>
</reference>
<name>A0A183F194_9BILA</name>
<organism evidence="2">
    <name type="scientific">Gongylonema pulchrum</name>
    <dbReference type="NCBI Taxonomy" id="637853"/>
    <lineage>
        <taxon>Eukaryota</taxon>
        <taxon>Metazoa</taxon>
        <taxon>Ecdysozoa</taxon>
        <taxon>Nematoda</taxon>
        <taxon>Chromadorea</taxon>
        <taxon>Rhabditida</taxon>
        <taxon>Spirurina</taxon>
        <taxon>Spiruromorpha</taxon>
        <taxon>Spiruroidea</taxon>
        <taxon>Gongylonematidae</taxon>
        <taxon>Gongylonema</taxon>
    </lineage>
</organism>
<proteinExistence type="predicted"/>
<accession>A0A183F194</accession>
<dbReference type="AlphaFoldDB" id="A0A183F194"/>